<dbReference type="Proteomes" id="UP001472866">
    <property type="component" value="Chromosome 04"/>
</dbReference>
<dbReference type="InterPro" id="IPR006156">
    <property type="entry name" value="Dihydroneopterin_aldolase"/>
</dbReference>
<organism evidence="10 11">
    <name type="scientific">Chloropicon roscoffensis</name>
    <dbReference type="NCBI Taxonomy" id="1461544"/>
    <lineage>
        <taxon>Eukaryota</taxon>
        <taxon>Viridiplantae</taxon>
        <taxon>Chlorophyta</taxon>
        <taxon>Chloropicophyceae</taxon>
        <taxon>Chloropicales</taxon>
        <taxon>Chloropicaceae</taxon>
        <taxon>Chloropicon</taxon>
    </lineage>
</organism>
<comment type="pathway">
    <text evidence="2 8">Cofactor biosynthesis; tetrahydrofolate biosynthesis; 2-amino-4-hydroxy-6-hydroxymethyl-7,8-dihydropteridine diphosphate from 7,8-dihydroneopterin triphosphate: step 3/4.</text>
</comment>
<protein>
    <recommendedName>
        <fullName evidence="8">7,8-dihydroneopterin aldolase</fullName>
        <ecNumber evidence="8">4.1.2.25</ecNumber>
    </recommendedName>
</protein>
<evidence type="ECO:0000256" key="7">
    <source>
        <dbReference type="ARBA" id="ARBA00063311"/>
    </source>
</evidence>
<reference evidence="10 11" key="1">
    <citation type="submission" date="2024-03" db="EMBL/GenBank/DDBJ databases">
        <title>Complete genome sequence of the green alga Chloropicon roscoffensis RCC1871.</title>
        <authorList>
            <person name="Lemieux C."/>
            <person name="Pombert J.-F."/>
            <person name="Otis C."/>
            <person name="Turmel M."/>
        </authorList>
    </citation>
    <scope>NUCLEOTIDE SEQUENCE [LARGE SCALE GENOMIC DNA]</scope>
    <source>
        <strain evidence="10 11">RCC1871</strain>
    </source>
</reference>
<comment type="function">
    <text evidence="6">Catalyzes the conversion of 7,8-dihydroneopterin into 6-hydroxymethyl-7,8-dihydropterin, a biosynthetic precursor of the vitamin tetrahydrofolate. Can use L-threo-dihydroneopterin and D-erythro-dihydroneopterin as substrates for the formation of 6-hydroxymethyldihydropterin, but it can also catalyze the epimerization of carbon 2' of dihydroneopterin and dihydromonapterin.</text>
</comment>
<keyword evidence="5 8" id="KW-0456">Lyase</keyword>
<evidence type="ECO:0000256" key="5">
    <source>
        <dbReference type="ARBA" id="ARBA00023239"/>
    </source>
</evidence>
<dbReference type="CDD" id="cd00534">
    <property type="entry name" value="DHNA_DHNTPE"/>
    <property type="match status" value="1"/>
</dbReference>
<feature type="domain" description="Dihydroneopterin aldolase/epimerase" evidence="9">
    <location>
        <begin position="28"/>
        <end position="142"/>
    </location>
</feature>
<evidence type="ECO:0000256" key="4">
    <source>
        <dbReference type="ARBA" id="ARBA00022909"/>
    </source>
</evidence>
<dbReference type="SMART" id="SM00905">
    <property type="entry name" value="FolB"/>
    <property type="match status" value="1"/>
</dbReference>
<dbReference type="EMBL" id="CP151504">
    <property type="protein sequence ID" value="WZN61640.1"/>
    <property type="molecule type" value="Genomic_DNA"/>
</dbReference>
<dbReference type="PANTHER" id="PTHR42844:SF1">
    <property type="entry name" value="DIHYDRONEOPTERIN ALDOLASE 1-RELATED"/>
    <property type="match status" value="1"/>
</dbReference>
<dbReference type="AlphaFoldDB" id="A0AAX4P7S2"/>
<comment type="subunit">
    <text evidence="7">Homooctamer. Forms a hollow cylinder assembled from two ring-shaped tetramers.</text>
</comment>
<dbReference type="Pfam" id="PF02152">
    <property type="entry name" value="FolB"/>
    <property type="match status" value="1"/>
</dbReference>
<sequence length="146" mass="15941">MARQLGAFAATLRGLCSASGRGAGSDEVVLRGLSFYARHGVLPAEAELGQNFVVDLKLGCCLQRAGTLDDVSSTVDYAAVYREVKSVVVEGRRHQLIESLATDIVERVLEKFGQVHHVDVFVKKPQVALMGQLEYAGVRLRRSRVE</sequence>
<dbReference type="NCBIfam" id="TIGR00526">
    <property type="entry name" value="folB_dom"/>
    <property type="match status" value="1"/>
</dbReference>
<comment type="catalytic activity">
    <reaction evidence="1 8">
        <text>7,8-dihydroneopterin = 6-hydroxymethyl-7,8-dihydropterin + glycolaldehyde</text>
        <dbReference type="Rhea" id="RHEA:10540"/>
        <dbReference type="ChEBI" id="CHEBI:17001"/>
        <dbReference type="ChEBI" id="CHEBI:17071"/>
        <dbReference type="ChEBI" id="CHEBI:44841"/>
        <dbReference type="EC" id="4.1.2.25"/>
    </reaction>
</comment>
<dbReference type="GO" id="GO:0046654">
    <property type="term" value="P:tetrahydrofolate biosynthetic process"/>
    <property type="evidence" value="ECO:0007669"/>
    <property type="project" value="UniProtKB-UniRule"/>
</dbReference>
<dbReference type="FunFam" id="3.30.1130.10:FF:000003">
    <property type="entry name" value="7,8-dihydroneopterin aldolase"/>
    <property type="match status" value="1"/>
</dbReference>
<gene>
    <name evidence="10" type="ORF">HKI87_04g31750</name>
</gene>
<dbReference type="GO" id="GO:0046656">
    <property type="term" value="P:folic acid biosynthetic process"/>
    <property type="evidence" value="ECO:0007669"/>
    <property type="project" value="UniProtKB-UniRule"/>
</dbReference>
<dbReference type="Gene3D" id="3.30.1130.10">
    <property type="match status" value="1"/>
</dbReference>
<evidence type="ECO:0000256" key="3">
    <source>
        <dbReference type="ARBA" id="ARBA00005708"/>
    </source>
</evidence>
<evidence type="ECO:0000256" key="1">
    <source>
        <dbReference type="ARBA" id="ARBA00001353"/>
    </source>
</evidence>
<comment type="similarity">
    <text evidence="3 8">Belongs to the DHNA family.</text>
</comment>
<proteinExistence type="inferred from homology"/>
<dbReference type="InterPro" id="IPR043133">
    <property type="entry name" value="GTP-CH-I_C/QueF"/>
</dbReference>
<evidence type="ECO:0000256" key="6">
    <source>
        <dbReference type="ARBA" id="ARBA00055579"/>
    </source>
</evidence>
<dbReference type="PANTHER" id="PTHR42844">
    <property type="entry name" value="DIHYDRONEOPTERIN ALDOLASE 1-RELATED"/>
    <property type="match status" value="1"/>
</dbReference>
<dbReference type="GO" id="GO:0005737">
    <property type="term" value="C:cytoplasm"/>
    <property type="evidence" value="ECO:0007669"/>
    <property type="project" value="TreeGrafter"/>
</dbReference>
<accession>A0AAX4P7S2</accession>
<dbReference type="EC" id="4.1.2.25" evidence="8"/>
<dbReference type="SUPFAM" id="SSF55620">
    <property type="entry name" value="Tetrahydrobiopterin biosynthesis enzymes-like"/>
    <property type="match status" value="1"/>
</dbReference>
<keyword evidence="11" id="KW-1185">Reference proteome</keyword>
<dbReference type="InterPro" id="IPR006157">
    <property type="entry name" value="FolB_dom"/>
</dbReference>
<keyword evidence="4 8" id="KW-0289">Folate biosynthesis</keyword>
<comment type="function">
    <text evidence="8">Catalyzes the conversion of 7,8-dihydroneopterin to 6-hydroxymethyl-7,8-dihydropterin.</text>
</comment>
<dbReference type="NCBIfam" id="TIGR00525">
    <property type="entry name" value="folB"/>
    <property type="match status" value="1"/>
</dbReference>
<evidence type="ECO:0000259" key="9">
    <source>
        <dbReference type="SMART" id="SM00905"/>
    </source>
</evidence>
<evidence type="ECO:0000256" key="8">
    <source>
        <dbReference type="RuleBase" id="RU362079"/>
    </source>
</evidence>
<evidence type="ECO:0000256" key="2">
    <source>
        <dbReference type="ARBA" id="ARBA00005013"/>
    </source>
</evidence>
<dbReference type="GO" id="GO:0004150">
    <property type="term" value="F:dihydroneopterin aldolase activity"/>
    <property type="evidence" value="ECO:0007669"/>
    <property type="project" value="UniProtKB-UniRule"/>
</dbReference>
<name>A0AAX4P7S2_9CHLO</name>
<evidence type="ECO:0000313" key="11">
    <source>
        <dbReference type="Proteomes" id="UP001472866"/>
    </source>
</evidence>
<evidence type="ECO:0000313" key="10">
    <source>
        <dbReference type="EMBL" id="WZN61640.1"/>
    </source>
</evidence>